<evidence type="ECO:0000313" key="3">
    <source>
        <dbReference type="Proteomes" id="UP001054857"/>
    </source>
</evidence>
<evidence type="ECO:0000313" key="2">
    <source>
        <dbReference type="EMBL" id="GFR46970.1"/>
    </source>
</evidence>
<feature type="region of interest" description="Disordered" evidence="1">
    <location>
        <begin position="137"/>
        <end position="165"/>
    </location>
</feature>
<feature type="region of interest" description="Disordered" evidence="1">
    <location>
        <begin position="54"/>
        <end position="83"/>
    </location>
</feature>
<dbReference type="Proteomes" id="UP001054857">
    <property type="component" value="Unassembled WGS sequence"/>
</dbReference>
<reference evidence="2 3" key="1">
    <citation type="journal article" date="2021" name="Sci. Rep.">
        <title>Genome sequencing of the multicellular alga Astrephomene provides insights into convergent evolution of germ-soma differentiation.</title>
        <authorList>
            <person name="Yamashita S."/>
            <person name="Yamamoto K."/>
            <person name="Matsuzaki R."/>
            <person name="Suzuki S."/>
            <person name="Yamaguchi H."/>
            <person name="Hirooka S."/>
            <person name="Minakuchi Y."/>
            <person name="Miyagishima S."/>
            <person name="Kawachi M."/>
            <person name="Toyoda A."/>
            <person name="Nozaki H."/>
        </authorList>
    </citation>
    <scope>NUCLEOTIDE SEQUENCE [LARGE SCALE GENOMIC DNA]</scope>
    <source>
        <strain evidence="2 3">NIES-4017</strain>
    </source>
</reference>
<sequence length="254" mass="24546">FGTAALCLRSATEEALSHAAAAAAEAAAGTADAGAAAAAIAAATDTAVSKAATAMEGGRCGSPPPRSSGWDSDGVLSNSPSGRAEWDTRLARSLQDSDGLVDGRLLELCCPAIEEASRVLQRAAAAAAAAELQLQQAGGGGAAGTPGAPGSRGGTPVAEPRPLMPRRMPPAALKRLGGGAGGGGGAGMAVAIPESVAAVLSAPGPSPLQQALAQALLGQYSTGEHAVPMRDVVSYVTGVLAVNGAAATLELIVP</sequence>
<dbReference type="InterPro" id="IPR040031">
    <property type="entry name" value="Codanin-1"/>
</dbReference>
<dbReference type="AlphaFoldDB" id="A0AAD3HNM2"/>
<dbReference type="PANTHER" id="PTHR28678:SF1">
    <property type="entry name" value="CODANIN-1"/>
    <property type="match status" value="1"/>
</dbReference>
<gene>
    <name evidence="2" type="ORF">Agub_g8622</name>
</gene>
<feature type="non-terminal residue" evidence="2">
    <location>
        <position position="254"/>
    </location>
</feature>
<keyword evidence="3" id="KW-1185">Reference proteome</keyword>
<dbReference type="EMBL" id="BMAR01000016">
    <property type="protein sequence ID" value="GFR46970.1"/>
    <property type="molecule type" value="Genomic_DNA"/>
</dbReference>
<comment type="caution">
    <text evidence="2">The sequence shown here is derived from an EMBL/GenBank/DDBJ whole genome shotgun (WGS) entry which is preliminary data.</text>
</comment>
<proteinExistence type="predicted"/>
<evidence type="ECO:0000256" key="1">
    <source>
        <dbReference type="SAM" id="MobiDB-lite"/>
    </source>
</evidence>
<organism evidence="2 3">
    <name type="scientific">Astrephomene gubernaculifera</name>
    <dbReference type="NCBI Taxonomy" id="47775"/>
    <lineage>
        <taxon>Eukaryota</taxon>
        <taxon>Viridiplantae</taxon>
        <taxon>Chlorophyta</taxon>
        <taxon>core chlorophytes</taxon>
        <taxon>Chlorophyceae</taxon>
        <taxon>CS clade</taxon>
        <taxon>Chlamydomonadales</taxon>
        <taxon>Astrephomenaceae</taxon>
        <taxon>Astrephomene</taxon>
    </lineage>
</organism>
<name>A0AAD3HNM2_9CHLO</name>
<accession>A0AAD3HNM2</accession>
<dbReference type="GO" id="GO:0005634">
    <property type="term" value="C:nucleus"/>
    <property type="evidence" value="ECO:0007669"/>
    <property type="project" value="TreeGrafter"/>
</dbReference>
<dbReference type="PANTHER" id="PTHR28678">
    <property type="entry name" value="CODANIN-1"/>
    <property type="match status" value="1"/>
</dbReference>
<dbReference type="GO" id="GO:0006325">
    <property type="term" value="P:chromatin organization"/>
    <property type="evidence" value="ECO:0007669"/>
    <property type="project" value="TreeGrafter"/>
</dbReference>
<feature type="non-terminal residue" evidence="2">
    <location>
        <position position="1"/>
    </location>
</feature>
<protein>
    <submittedName>
        <fullName evidence="2">Uncharacterized protein</fullName>
    </submittedName>
</protein>